<accession>K9WPR7</accession>
<keyword evidence="1" id="KW-0614">Plasmid</keyword>
<dbReference type="HOGENOM" id="CLU_107457_0_0_3"/>
<name>K9WPR7_9CYAN</name>
<evidence type="ECO:0000313" key="2">
    <source>
        <dbReference type="Proteomes" id="UP000010471"/>
    </source>
</evidence>
<gene>
    <name evidence="1" type="ORF">Mic7113_6828</name>
</gene>
<sequence length="243" mass="27082">MESTNQLRKPSKIMNFKIKNHVGVKAKRLSGMMKGKFGIDLSDLDKALQGDREALKNIGEAARQGQQIQELMPMLTEAYGHLIKGTEEYNRGISAILKQSGSSAINIDKATSQASLANSKYGNQRKELKAEYIAAAKSELQRHNYAINYVQLKSYIDLYMTGVDGDARLIEQTNRPEIRQIEEDRRFEMSAAKALLSNGENARLDLLPQREYVPSESSANSPRVEQSKGIMQSLGRIVSALGF</sequence>
<dbReference type="AlphaFoldDB" id="K9WPR7"/>
<organism evidence="1 2">
    <name type="scientific">Allocoleopsis franciscana PCC 7113</name>
    <dbReference type="NCBI Taxonomy" id="1173027"/>
    <lineage>
        <taxon>Bacteria</taxon>
        <taxon>Bacillati</taxon>
        <taxon>Cyanobacteriota</taxon>
        <taxon>Cyanophyceae</taxon>
        <taxon>Coleofasciculales</taxon>
        <taxon>Coleofasciculaceae</taxon>
        <taxon>Allocoleopsis</taxon>
        <taxon>Allocoleopsis franciscana</taxon>
    </lineage>
</organism>
<proteinExistence type="predicted"/>
<geneLocation type="plasmid" evidence="1 2">
    <name>pMIC7113.08</name>
</geneLocation>
<reference evidence="1 2" key="1">
    <citation type="submission" date="2012-06" db="EMBL/GenBank/DDBJ databases">
        <title>Finished plasmid 8 of genome of Microcoleus sp. PCC 7113.</title>
        <authorList>
            <consortium name="US DOE Joint Genome Institute"/>
            <person name="Gugger M."/>
            <person name="Coursin T."/>
            <person name="Rippka R."/>
            <person name="Tandeau De Marsac N."/>
            <person name="Huntemann M."/>
            <person name="Wei C.-L."/>
            <person name="Han J."/>
            <person name="Detter J.C."/>
            <person name="Han C."/>
            <person name="Tapia R."/>
            <person name="Chen A."/>
            <person name="Kyrpides N."/>
            <person name="Mavromatis K."/>
            <person name="Markowitz V."/>
            <person name="Szeto E."/>
            <person name="Ivanova N."/>
            <person name="Pagani I."/>
            <person name="Pati A."/>
            <person name="Goodwin L."/>
            <person name="Nordberg H.P."/>
            <person name="Cantor M.N."/>
            <person name="Hua S.X."/>
            <person name="Woyke T."/>
            <person name="Kerfeld C.A."/>
        </authorList>
    </citation>
    <scope>NUCLEOTIDE SEQUENCE [LARGE SCALE GENOMIC DNA]</scope>
    <source>
        <strain evidence="1 2">PCC 7113</strain>
        <plasmid evidence="1 2">pMIC7113.08</plasmid>
    </source>
</reference>
<dbReference type="KEGG" id="mic:Mic7113_6828"/>
<dbReference type="Proteomes" id="UP000010471">
    <property type="component" value="Plasmid pMIC7113.08"/>
</dbReference>
<dbReference type="EMBL" id="CP003638">
    <property type="protein sequence ID" value="AFZ22385.1"/>
    <property type="molecule type" value="Genomic_DNA"/>
</dbReference>
<protein>
    <submittedName>
        <fullName evidence="1">Uncharacterized protein</fullName>
    </submittedName>
</protein>
<evidence type="ECO:0000313" key="1">
    <source>
        <dbReference type="EMBL" id="AFZ22385.1"/>
    </source>
</evidence>
<keyword evidence="2" id="KW-1185">Reference proteome</keyword>